<evidence type="ECO:0000313" key="3">
    <source>
        <dbReference type="Proteomes" id="UP000484164"/>
    </source>
</evidence>
<dbReference type="InterPro" id="IPR037084">
    <property type="entry name" value="Transglut_prok_sf"/>
</dbReference>
<dbReference type="InterPro" id="IPR038765">
    <property type="entry name" value="Papain-like_cys_pep_sf"/>
</dbReference>
<feature type="compositionally biased region" description="Basic and acidic residues" evidence="1">
    <location>
        <begin position="1"/>
        <end position="11"/>
    </location>
</feature>
<reference evidence="2 3" key="1">
    <citation type="submission" date="2019-10" db="EMBL/GenBank/DDBJ databases">
        <title>Genome sequence of Phaeocystidibacter marisrubri JCM30614 (type strain).</title>
        <authorList>
            <person name="Bowman J.P."/>
        </authorList>
    </citation>
    <scope>NUCLEOTIDE SEQUENCE [LARGE SCALE GENOMIC DNA]</scope>
    <source>
        <strain evidence="2 3">JCM 30614</strain>
    </source>
</reference>
<evidence type="ECO:0000313" key="2">
    <source>
        <dbReference type="EMBL" id="KAB2816382.1"/>
    </source>
</evidence>
<evidence type="ECO:0000256" key="1">
    <source>
        <dbReference type="SAM" id="MobiDB-lite"/>
    </source>
</evidence>
<dbReference type="Gene3D" id="3.90.1360.10">
    <property type="entry name" value="Protein-glutamine gamma-glutamyltransferase"/>
    <property type="match status" value="1"/>
</dbReference>
<keyword evidence="3" id="KW-1185">Reference proteome</keyword>
<dbReference type="SUPFAM" id="SSF54001">
    <property type="entry name" value="Cysteine proteinases"/>
    <property type="match status" value="1"/>
</dbReference>
<proteinExistence type="predicted"/>
<dbReference type="RefSeq" id="WP_151693809.1">
    <property type="nucleotide sequence ID" value="NZ_BMGX01000001.1"/>
</dbReference>
<dbReference type="OrthoDB" id="4558574at2"/>
<feature type="region of interest" description="Disordered" evidence="1">
    <location>
        <begin position="1"/>
        <end position="22"/>
    </location>
</feature>
<dbReference type="AlphaFoldDB" id="A0A6L3ZG06"/>
<dbReference type="GO" id="GO:0003810">
    <property type="term" value="F:protein-glutamine gamma-glutamyltransferase activity"/>
    <property type="evidence" value="ECO:0007669"/>
    <property type="project" value="InterPro"/>
</dbReference>
<dbReference type="EMBL" id="WBVQ01000002">
    <property type="protein sequence ID" value="KAB2816382.1"/>
    <property type="molecule type" value="Genomic_DNA"/>
</dbReference>
<organism evidence="2 3">
    <name type="scientific">Phaeocystidibacter marisrubri</name>
    <dbReference type="NCBI Taxonomy" id="1577780"/>
    <lineage>
        <taxon>Bacteria</taxon>
        <taxon>Pseudomonadati</taxon>
        <taxon>Bacteroidota</taxon>
        <taxon>Flavobacteriia</taxon>
        <taxon>Flavobacteriales</taxon>
        <taxon>Phaeocystidibacteraceae</taxon>
        <taxon>Phaeocystidibacter</taxon>
    </lineage>
</organism>
<protein>
    <submittedName>
        <fullName evidence="2">Uncharacterized protein</fullName>
    </submittedName>
</protein>
<sequence length="105" mass="12081">MRSKTTRRDSRGSGGGYSAEVDKYLPDANDRVDMTGYNYESKPGYFNFDYGWYDDRGAGTWWHANHMEPGMKVYTSSLRYYSRPLLDFNRQIFGVAISTMPKPGP</sequence>
<accession>A0A6L3ZG06</accession>
<comment type="caution">
    <text evidence="2">The sequence shown here is derived from an EMBL/GenBank/DDBJ whole genome shotgun (WGS) entry which is preliminary data.</text>
</comment>
<dbReference type="Proteomes" id="UP000484164">
    <property type="component" value="Unassembled WGS sequence"/>
</dbReference>
<gene>
    <name evidence="2" type="ORF">F8C82_11920</name>
</gene>
<name>A0A6L3ZG06_9FLAO</name>